<dbReference type="RefSeq" id="XP_030852042.1">
    <property type="nucleotide sequence ID" value="XM_030996182.1"/>
</dbReference>
<keyword evidence="5 12" id="KW-0812">Transmembrane</keyword>
<keyword evidence="9 12" id="KW-0472">Membrane</keyword>
<evidence type="ECO:0000313" key="14">
    <source>
        <dbReference type="Proteomes" id="UP000007110"/>
    </source>
</evidence>
<dbReference type="GeneID" id="100888500"/>
<feature type="transmembrane region" description="Helical" evidence="12">
    <location>
        <begin position="23"/>
        <end position="45"/>
    </location>
</feature>
<proteinExistence type="inferred from homology"/>
<dbReference type="AlphaFoldDB" id="A0A7M7PNG2"/>
<dbReference type="CDD" id="cd23965">
    <property type="entry name" value="GT29_ST6GALNAC3_4_5_6"/>
    <property type="match status" value="1"/>
</dbReference>
<dbReference type="InParanoid" id="A0A7M7PNG2"/>
<dbReference type="PANTHER" id="PTHR23136:SF12">
    <property type="entry name" value="ALPHA-2,6-SIALYLTRANSFERASE"/>
    <property type="match status" value="1"/>
</dbReference>
<dbReference type="GO" id="GO:0008373">
    <property type="term" value="F:sialyltransferase activity"/>
    <property type="evidence" value="ECO:0007669"/>
    <property type="project" value="InterPro"/>
</dbReference>
<evidence type="ECO:0000256" key="9">
    <source>
        <dbReference type="ARBA" id="ARBA00023136"/>
    </source>
</evidence>
<dbReference type="PANTHER" id="PTHR23136">
    <property type="entry name" value="TAX1-BINDING PROTEIN 3-RELATED"/>
    <property type="match status" value="1"/>
</dbReference>
<reference evidence="13" key="2">
    <citation type="submission" date="2021-01" db="UniProtKB">
        <authorList>
            <consortium name="EnsemblMetazoa"/>
        </authorList>
    </citation>
    <scope>IDENTIFICATION</scope>
</reference>
<evidence type="ECO:0000256" key="6">
    <source>
        <dbReference type="ARBA" id="ARBA00022968"/>
    </source>
</evidence>
<evidence type="ECO:0000256" key="10">
    <source>
        <dbReference type="ARBA" id="ARBA00023180"/>
    </source>
</evidence>
<evidence type="ECO:0000256" key="2">
    <source>
        <dbReference type="ARBA" id="ARBA00006003"/>
    </source>
</evidence>
<feature type="compositionally biased region" description="Basic and acidic residues" evidence="11">
    <location>
        <begin position="423"/>
        <end position="434"/>
    </location>
</feature>
<evidence type="ECO:0000256" key="5">
    <source>
        <dbReference type="ARBA" id="ARBA00022692"/>
    </source>
</evidence>
<feature type="compositionally biased region" description="Basic and acidic residues" evidence="11">
    <location>
        <begin position="402"/>
        <end position="415"/>
    </location>
</feature>
<keyword evidence="8" id="KW-0333">Golgi apparatus</keyword>
<keyword evidence="10" id="KW-0325">Glycoprotein</keyword>
<keyword evidence="14" id="KW-1185">Reference proteome</keyword>
<sequence>MFFITRPLRKITWFLPFYGRRQALTLSHLLFYSTLIGAALLLYTWPEQALDTLRKTNIREFGCTDSHGCTQRGGDYREPAPPLPRITAAVSVNATTKTPLIEEKVKRLEPKNWNGHGYMPVSGDKKPLRHCKQCALVTSSGHLSGKGMGKTIDSSECIIRMNAAPTLNYTKDVGSRTTFRVIGHRNFPRMFDTEAERRLYFVNTTTKSEAIVVLWLYSVNVNRNLELILSRKFAQKYKDVSFFLTKQEIMNRNVELFYQELGTSKSKGRLWMSTGWVAMLFALEVCDSVDVYGMIYDDYCKEHPNDQTYYHYFDKLQTECKYYEKSERRLTSGHKFMTEKVAFGRWASMYDIRFHTPTWENHKYNPKVQKETVFQKAYMQYKERMNNRSNEDKVNSSLVVRKPENNQRTKTKEEVNNVPLDTKGVRTGDEKQGAEEGMAISDHKGALEDGIKDVKEEGVVVEEEEEEEGAEGDERVRELDADLIEEHVPEDPAA</sequence>
<evidence type="ECO:0000256" key="11">
    <source>
        <dbReference type="SAM" id="MobiDB-lite"/>
    </source>
</evidence>
<comment type="subcellular location">
    <subcellularLocation>
        <location evidence="1">Golgi apparatus membrane</location>
        <topology evidence="1">Single-pass type II membrane protein</topology>
    </subcellularLocation>
</comment>
<feature type="compositionally biased region" description="Acidic residues" evidence="11">
    <location>
        <begin position="459"/>
        <end position="471"/>
    </location>
</feature>
<dbReference type="RefSeq" id="XP_030852040.1">
    <property type="nucleotide sequence ID" value="XM_030996180.1"/>
</dbReference>
<dbReference type="Proteomes" id="UP000007110">
    <property type="component" value="Unassembled WGS sequence"/>
</dbReference>
<keyword evidence="4" id="KW-0808">Transferase</keyword>
<feature type="compositionally biased region" description="Basic and acidic residues" evidence="11">
    <location>
        <begin position="441"/>
        <end position="458"/>
    </location>
</feature>
<name>A0A7M7PNG2_STRPU</name>
<evidence type="ECO:0000256" key="8">
    <source>
        <dbReference type="ARBA" id="ARBA00023034"/>
    </source>
</evidence>
<organism evidence="13 14">
    <name type="scientific">Strongylocentrotus purpuratus</name>
    <name type="common">Purple sea urchin</name>
    <dbReference type="NCBI Taxonomy" id="7668"/>
    <lineage>
        <taxon>Eukaryota</taxon>
        <taxon>Metazoa</taxon>
        <taxon>Echinodermata</taxon>
        <taxon>Eleutherozoa</taxon>
        <taxon>Echinozoa</taxon>
        <taxon>Echinoidea</taxon>
        <taxon>Euechinoidea</taxon>
        <taxon>Echinacea</taxon>
        <taxon>Camarodonta</taxon>
        <taxon>Echinidea</taxon>
        <taxon>Strongylocentrotidae</taxon>
        <taxon>Strongylocentrotus</taxon>
    </lineage>
</organism>
<dbReference type="OrthoDB" id="10264956at2759"/>
<dbReference type="InterPro" id="IPR001675">
    <property type="entry name" value="Glyco_trans_29"/>
</dbReference>
<keyword evidence="7 12" id="KW-1133">Transmembrane helix</keyword>
<dbReference type="Pfam" id="PF00777">
    <property type="entry name" value="Glyco_transf_29"/>
    <property type="match status" value="1"/>
</dbReference>
<feature type="compositionally biased region" description="Basic and acidic residues" evidence="11">
    <location>
        <begin position="472"/>
        <end position="494"/>
    </location>
</feature>
<dbReference type="InterPro" id="IPR038578">
    <property type="entry name" value="GT29-like_sf"/>
</dbReference>
<reference evidence="14" key="1">
    <citation type="submission" date="2015-02" db="EMBL/GenBank/DDBJ databases">
        <title>Genome sequencing for Strongylocentrotus purpuratus.</title>
        <authorList>
            <person name="Murali S."/>
            <person name="Liu Y."/>
            <person name="Vee V."/>
            <person name="English A."/>
            <person name="Wang M."/>
            <person name="Skinner E."/>
            <person name="Han Y."/>
            <person name="Muzny D.M."/>
            <person name="Worley K.C."/>
            <person name="Gibbs R.A."/>
        </authorList>
    </citation>
    <scope>NUCLEOTIDE SEQUENCE</scope>
</reference>
<dbReference type="EnsemblMetazoa" id="XM_030996182">
    <property type="protein sequence ID" value="XP_030852042"/>
    <property type="gene ID" value="LOC100888500"/>
</dbReference>
<evidence type="ECO:0000256" key="3">
    <source>
        <dbReference type="ARBA" id="ARBA00022676"/>
    </source>
</evidence>
<protein>
    <submittedName>
        <fullName evidence="13">Uncharacterized protein</fullName>
    </submittedName>
</protein>
<evidence type="ECO:0000313" key="13">
    <source>
        <dbReference type="EnsemblMetazoa" id="XP_030852042"/>
    </source>
</evidence>
<evidence type="ECO:0000256" key="7">
    <source>
        <dbReference type="ARBA" id="ARBA00022989"/>
    </source>
</evidence>
<evidence type="ECO:0000256" key="12">
    <source>
        <dbReference type="SAM" id="Phobius"/>
    </source>
</evidence>
<evidence type="ECO:0000256" key="1">
    <source>
        <dbReference type="ARBA" id="ARBA00004323"/>
    </source>
</evidence>
<dbReference type="EnsemblMetazoa" id="XM_030996180">
    <property type="protein sequence ID" value="XP_030852040"/>
    <property type="gene ID" value="LOC100888500"/>
</dbReference>
<accession>A0A7M7PNG2</accession>
<dbReference type="GO" id="GO:0000139">
    <property type="term" value="C:Golgi membrane"/>
    <property type="evidence" value="ECO:0007669"/>
    <property type="project" value="UniProtKB-SubCell"/>
</dbReference>
<evidence type="ECO:0000256" key="4">
    <source>
        <dbReference type="ARBA" id="ARBA00022679"/>
    </source>
</evidence>
<feature type="region of interest" description="Disordered" evidence="11">
    <location>
        <begin position="402"/>
        <end position="494"/>
    </location>
</feature>
<dbReference type="Gene3D" id="3.90.1480.20">
    <property type="entry name" value="Glycosyl transferase family 29"/>
    <property type="match status" value="1"/>
</dbReference>
<keyword evidence="6" id="KW-0735">Signal-anchor</keyword>
<keyword evidence="3" id="KW-0328">Glycosyltransferase</keyword>
<comment type="similarity">
    <text evidence="2">Belongs to the glycosyltransferase 29 family.</text>
</comment>